<gene>
    <name evidence="2" type="ORF">TL10_04035</name>
</gene>
<evidence type="ECO:0000256" key="1">
    <source>
        <dbReference type="SAM" id="SignalP"/>
    </source>
</evidence>
<sequence length="174" mass="17382">MKLPLFVLAGAAVVLTAPLAHAAPPPNFPDFANFDIVTNTHLAPYRSTTQQVVKFATPDGLSCDIGALAGAGTTVRCYGPVPGAAGVAVTVDPSAKAPCDFGMAQLHGANEGTISRYRGDCPTDLAAGALLAPTQKVSLGTATCGVAPGGVTACIDSTAGGHGFVLQPSGSWTF</sequence>
<comment type="caution">
    <text evidence="2">The sequence shown here is derived from an EMBL/GenBank/DDBJ whole genome shotgun (WGS) entry which is preliminary data.</text>
</comment>
<organism evidence="2 3">
    <name type="scientific">Mycolicibacterium llatzerense</name>
    <dbReference type="NCBI Taxonomy" id="280871"/>
    <lineage>
        <taxon>Bacteria</taxon>
        <taxon>Bacillati</taxon>
        <taxon>Actinomycetota</taxon>
        <taxon>Actinomycetes</taxon>
        <taxon>Mycobacteriales</taxon>
        <taxon>Mycobacteriaceae</taxon>
        <taxon>Mycolicibacterium</taxon>
    </lineage>
</organism>
<proteinExistence type="predicted"/>
<dbReference type="Proteomes" id="UP000032221">
    <property type="component" value="Unassembled WGS sequence"/>
</dbReference>
<feature type="chain" id="PRO_5002231568" evidence="1">
    <location>
        <begin position="23"/>
        <end position="174"/>
    </location>
</feature>
<keyword evidence="1" id="KW-0732">Signal</keyword>
<evidence type="ECO:0000313" key="3">
    <source>
        <dbReference type="Proteomes" id="UP000032221"/>
    </source>
</evidence>
<reference evidence="2 3" key="1">
    <citation type="submission" date="2015-01" db="EMBL/GenBank/DDBJ databases">
        <title>Genome sequence of Mycobacterium llatzerense and Mycobacterium immunogenum recovered from brain abscess.</title>
        <authorList>
            <person name="Greninger A.L."/>
            <person name="Langelier C."/>
            <person name="Cunningham G."/>
            <person name="Chiu C.Y."/>
            <person name="Miller S."/>
        </authorList>
    </citation>
    <scope>NUCLEOTIDE SEQUENCE [LARGE SCALE GENOMIC DNA]</scope>
    <source>
        <strain evidence="2 3">CLUC14</strain>
    </source>
</reference>
<dbReference type="STRING" id="280871.TL10_04035"/>
<evidence type="ECO:0000313" key="2">
    <source>
        <dbReference type="EMBL" id="KIU18223.1"/>
    </source>
</evidence>
<dbReference type="PATRIC" id="fig|280871.6.peg.822"/>
<name>A0A0D1J9D4_9MYCO</name>
<dbReference type="EMBL" id="JXST01000004">
    <property type="protein sequence ID" value="KIU18223.1"/>
    <property type="molecule type" value="Genomic_DNA"/>
</dbReference>
<dbReference type="OrthoDB" id="4762335at2"/>
<dbReference type="RefSeq" id="WP_043984597.1">
    <property type="nucleotide sequence ID" value="NZ_JXST01000004.1"/>
</dbReference>
<feature type="signal peptide" evidence="1">
    <location>
        <begin position="1"/>
        <end position="22"/>
    </location>
</feature>
<protein>
    <submittedName>
        <fullName evidence="2">Uncharacterized protein</fullName>
    </submittedName>
</protein>
<accession>A0A0D1J9D4</accession>
<dbReference type="AlphaFoldDB" id="A0A0D1J9D4"/>
<keyword evidence="3" id="KW-1185">Reference proteome</keyword>